<protein>
    <recommendedName>
        <fullName evidence="5">SCAN box domain-containing protein</fullName>
    </recommendedName>
</protein>
<dbReference type="EMBL" id="BGPR01033276">
    <property type="protein sequence ID" value="GBO07145.1"/>
    <property type="molecule type" value="Genomic_DNA"/>
</dbReference>
<proteinExistence type="predicted"/>
<evidence type="ECO:0000313" key="2">
    <source>
        <dbReference type="EMBL" id="GBO07145.1"/>
    </source>
</evidence>
<keyword evidence="1" id="KW-0175">Coiled coil</keyword>
<accession>A0A4Y2U2A5</accession>
<evidence type="ECO:0008006" key="5">
    <source>
        <dbReference type="Google" id="ProtNLM"/>
    </source>
</evidence>
<comment type="caution">
    <text evidence="2">The sequence shown here is derived from an EMBL/GenBank/DDBJ whole genome shotgun (WGS) entry which is preliminary data.</text>
</comment>
<evidence type="ECO:0000256" key="1">
    <source>
        <dbReference type="SAM" id="Coils"/>
    </source>
</evidence>
<dbReference type="PANTHER" id="PTHR46888:SF1">
    <property type="entry name" value="RIBONUCLEASE H"/>
    <property type="match status" value="1"/>
</dbReference>
<dbReference type="PANTHER" id="PTHR46888">
    <property type="entry name" value="ZINC KNUCKLE DOMAINCONTAINING PROTEIN-RELATED"/>
    <property type="match status" value="1"/>
</dbReference>
<name>A0A4Y2U2A5_ARAVE</name>
<evidence type="ECO:0000313" key="3">
    <source>
        <dbReference type="EMBL" id="GBO07155.1"/>
    </source>
</evidence>
<reference evidence="2 4" key="1">
    <citation type="journal article" date="2019" name="Sci. Rep.">
        <title>Orb-weaving spider Araneus ventricosus genome elucidates the spidroin gene catalogue.</title>
        <authorList>
            <person name="Kono N."/>
            <person name="Nakamura H."/>
            <person name="Ohtoshi R."/>
            <person name="Moran D.A.P."/>
            <person name="Shinohara A."/>
            <person name="Yoshida Y."/>
            <person name="Fujiwara M."/>
            <person name="Mori M."/>
            <person name="Tomita M."/>
            <person name="Arakawa K."/>
        </authorList>
    </citation>
    <scope>NUCLEOTIDE SEQUENCE [LARGE SCALE GENOMIC DNA]</scope>
</reference>
<dbReference type="Gene3D" id="1.10.4020.10">
    <property type="entry name" value="DNA breaking-rejoining enzymes"/>
    <property type="match status" value="1"/>
</dbReference>
<dbReference type="OrthoDB" id="6435150at2759"/>
<dbReference type="AlphaFoldDB" id="A0A4Y2U2A5"/>
<dbReference type="SUPFAM" id="SSF47353">
    <property type="entry name" value="Retrovirus capsid dimerization domain-like"/>
    <property type="match status" value="1"/>
</dbReference>
<organism evidence="2 4">
    <name type="scientific">Araneus ventricosus</name>
    <name type="common">Orbweaver spider</name>
    <name type="synonym">Epeira ventricosa</name>
    <dbReference type="NCBI Taxonomy" id="182803"/>
    <lineage>
        <taxon>Eukaryota</taxon>
        <taxon>Metazoa</taxon>
        <taxon>Ecdysozoa</taxon>
        <taxon>Arthropoda</taxon>
        <taxon>Chelicerata</taxon>
        <taxon>Arachnida</taxon>
        <taxon>Araneae</taxon>
        <taxon>Araneomorphae</taxon>
        <taxon>Entelegynae</taxon>
        <taxon>Araneoidea</taxon>
        <taxon>Araneidae</taxon>
        <taxon>Araneus</taxon>
    </lineage>
</organism>
<keyword evidence="4" id="KW-1185">Reference proteome</keyword>
<gene>
    <name evidence="3" type="ORF">AVEN_77255_1</name>
    <name evidence="2" type="ORF">AVEN_86907_1</name>
</gene>
<sequence>MAFFAKAQKVDLLSLAAEVDLDVGSLELIKLIQSSADYEQETFKDILKAVTSARIQKEKEQKEREDRELVARKEREERELVARKGREFVAKEKEKEREKEREHELLLKKMELETEERRIELTTGERVKSSFDAHHLIQKFDPKVWDISLYLTLFKRQVKRAKVSEELWVSHLKGLLPNDMAQLIAREPEEVTDDYEQVKQILLKQYKLSTEMFRQMLTKHSKNADGTWKDFVYELRTYFQEWIKGLEMENFEQLCDLIITDQMKCRVLTEVKEHFIDEWSKFKSPELLLEKLDQYESARNMMKKKTTSHDHK</sequence>
<evidence type="ECO:0000313" key="4">
    <source>
        <dbReference type="Proteomes" id="UP000499080"/>
    </source>
</evidence>
<dbReference type="EMBL" id="BGPR01033283">
    <property type="protein sequence ID" value="GBO07155.1"/>
    <property type="molecule type" value="Genomic_DNA"/>
</dbReference>
<dbReference type="InterPro" id="IPR038269">
    <property type="entry name" value="SCAN_sf"/>
</dbReference>
<dbReference type="Proteomes" id="UP000499080">
    <property type="component" value="Unassembled WGS sequence"/>
</dbReference>
<feature type="coiled-coil region" evidence="1">
    <location>
        <begin position="55"/>
        <end position="115"/>
    </location>
</feature>